<proteinExistence type="predicted"/>
<keyword evidence="3" id="KW-1185">Reference proteome</keyword>
<evidence type="ECO:0000313" key="3">
    <source>
        <dbReference type="Proteomes" id="UP001156690"/>
    </source>
</evidence>
<dbReference type="EMBL" id="BSNX01000056">
    <property type="protein sequence ID" value="GLQ74591.1"/>
    <property type="molecule type" value="Genomic_DNA"/>
</dbReference>
<dbReference type="AlphaFoldDB" id="A0AAV5NVC1"/>
<protein>
    <recommendedName>
        <fullName evidence="1">Glycosyltransferase 2-like domain-containing protein</fullName>
    </recommendedName>
</protein>
<evidence type="ECO:0000313" key="2">
    <source>
        <dbReference type="EMBL" id="GLQ74591.1"/>
    </source>
</evidence>
<accession>A0AAV5NVC1</accession>
<evidence type="ECO:0000259" key="1">
    <source>
        <dbReference type="Pfam" id="PF00535"/>
    </source>
</evidence>
<gene>
    <name evidence="2" type="ORF">GCM10007932_39520</name>
</gene>
<reference evidence="3" key="1">
    <citation type="journal article" date="2019" name="Int. J. Syst. Evol. Microbiol.">
        <title>The Global Catalogue of Microorganisms (GCM) 10K type strain sequencing project: providing services to taxonomists for standard genome sequencing and annotation.</title>
        <authorList>
            <consortium name="The Broad Institute Genomics Platform"/>
            <consortium name="The Broad Institute Genome Sequencing Center for Infectious Disease"/>
            <person name="Wu L."/>
            <person name="Ma J."/>
        </authorList>
    </citation>
    <scope>NUCLEOTIDE SEQUENCE [LARGE SCALE GENOMIC DNA]</scope>
    <source>
        <strain evidence="3">NBRC 15640</strain>
    </source>
</reference>
<dbReference type="RefSeq" id="WP_224055275.1">
    <property type="nucleotide sequence ID" value="NZ_AP025144.1"/>
</dbReference>
<dbReference type="Pfam" id="PF00535">
    <property type="entry name" value="Glycos_transf_2"/>
    <property type="match status" value="1"/>
</dbReference>
<dbReference type="Gene3D" id="3.90.550.10">
    <property type="entry name" value="Spore Coat Polysaccharide Biosynthesis Protein SpsA, Chain A"/>
    <property type="match status" value="1"/>
</dbReference>
<dbReference type="InterPro" id="IPR001173">
    <property type="entry name" value="Glyco_trans_2-like"/>
</dbReference>
<dbReference type="PANTHER" id="PTHR22916">
    <property type="entry name" value="GLYCOSYLTRANSFERASE"/>
    <property type="match status" value="1"/>
</dbReference>
<dbReference type="Proteomes" id="UP001156690">
    <property type="component" value="Unassembled WGS sequence"/>
</dbReference>
<sequence length="252" mass="28672">MDKLVSFILCTSNAQSTIKETVDSLLNQTFEDFEILIVLNGVSDNTANIIYEYDDCRIRVFESNIVQLNYNLNLALSKANGKYVARIDSDDICIPERLEKQVGFLEANPSIDVLGSFVEIIDEKGETKGVLEYPVNHRDIANKLLKSNPICHPSVMIKRDIILNNNGYLGGMYAQDYDLWIRLISSGACFHNLDVPLLKYRVHSAQSKGNSLSYSCVSSYFFREFVHKGNLRFLISSLYFLSKRIFLSKNKI</sequence>
<name>A0AAV5NVC1_9VIBR</name>
<dbReference type="InterPro" id="IPR029044">
    <property type="entry name" value="Nucleotide-diphossugar_trans"/>
</dbReference>
<comment type="caution">
    <text evidence="2">The sequence shown here is derived from an EMBL/GenBank/DDBJ whole genome shotgun (WGS) entry which is preliminary data.</text>
</comment>
<dbReference type="SUPFAM" id="SSF53448">
    <property type="entry name" value="Nucleotide-diphospho-sugar transferases"/>
    <property type="match status" value="1"/>
</dbReference>
<organism evidence="2 3">
    <name type="scientific">Vibrio penaeicida</name>
    <dbReference type="NCBI Taxonomy" id="104609"/>
    <lineage>
        <taxon>Bacteria</taxon>
        <taxon>Pseudomonadati</taxon>
        <taxon>Pseudomonadota</taxon>
        <taxon>Gammaproteobacteria</taxon>
        <taxon>Vibrionales</taxon>
        <taxon>Vibrionaceae</taxon>
        <taxon>Vibrio</taxon>
    </lineage>
</organism>
<feature type="domain" description="Glycosyltransferase 2-like" evidence="1">
    <location>
        <begin position="6"/>
        <end position="160"/>
    </location>
</feature>
<dbReference type="GO" id="GO:0016758">
    <property type="term" value="F:hexosyltransferase activity"/>
    <property type="evidence" value="ECO:0007669"/>
    <property type="project" value="UniProtKB-ARBA"/>
</dbReference>
<dbReference type="PANTHER" id="PTHR22916:SF3">
    <property type="entry name" value="UDP-GLCNAC:BETAGAL BETA-1,3-N-ACETYLGLUCOSAMINYLTRANSFERASE-LIKE PROTEIN 1"/>
    <property type="match status" value="1"/>
</dbReference>